<dbReference type="SMART" id="SM00475">
    <property type="entry name" value="53EXOc"/>
    <property type="match status" value="1"/>
</dbReference>
<dbReference type="Gene3D" id="1.20.1060.10">
    <property type="entry name" value="Taq DNA Polymerase, Chain T, domain 4"/>
    <property type="match status" value="1"/>
</dbReference>
<keyword evidence="13" id="KW-0540">Nuclease</keyword>
<dbReference type="EC" id="2.7.7.7" evidence="2 12"/>
<keyword evidence="17" id="KW-1185">Reference proteome</keyword>
<keyword evidence="7 13" id="KW-0227">DNA damage</keyword>
<dbReference type="InterPro" id="IPR008918">
    <property type="entry name" value="HhH2"/>
</dbReference>
<evidence type="ECO:0000256" key="2">
    <source>
        <dbReference type="ARBA" id="ARBA00012417"/>
    </source>
</evidence>
<comment type="similarity">
    <text evidence="1 13">Belongs to the DNA polymerase type-A family.</text>
</comment>
<keyword evidence="6 13" id="KW-0235">DNA replication</keyword>
<dbReference type="Gene3D" id="3.30.70.370">
    <property type="match status" value="1"/>
</dbReference>
<keyword evidence="13" id="KW-0378">Hydrolase</keyword>
<evidence type="ECO:0000259" key="14">
    <source>
        <dbReference type="SMART" id="SM00475"/>
    </source>
</evidence>
<evidence type="ECO:0000313" key="17">
    <source>
        <dbReference type="Proteomes" id="UP000602260"/>
    </source>
</evidence>
<dbReference type="Gene3D" id="1.10.150.20">
    <property type="entry name" value="5' to 3' exonuclease, C-terminal subdomain"/>
    <property type="match status" value="2"/>
</dbReference>
<dbReference type="CDD" id="cd09898">
    <property type="entry name" value="H3TH_53EXO"/>
    <property type="match status" value="1"/>
</dbReference>
<dbReference type="SUPFAM" id="SSF56672">
    <property type="entry name" value="DNA/RNA polymerases"/>
    <property type="match status" value="1"/>
</dbReference>
<evidence type="ECO:0000256" key="3">
    <source>
        <dbReference type="ARBA" id="ARBA00020311"/>
    </source>
</evidence>
<keyword evidence="5 13" id="KW-0548">Nucleotidyltransferase</keyword>
<comment type="caution">
    <text evidence="16">The sequence shown here is derived from an EMBL/GenBank/DDBJ whole genome shotgun (WGS) entry which is preliminary data.</text>
</comment>
<evidence type="ECO:0000256" key="7">
    <source>
        <dbReference type="ARBA" id="ARBA00022763"/>
    </source>
</evidence>
<sequence>MNKLMVLDGNSIVNRAFYGVSSNLTTRTGQPTNAVFGFLNILNKLLDEEQPQALCVTFDRKAPTFRHLAYEGYKAQRKPMPEELASQMPILKEVLSALNIPMYELDGWEADDLIGTIARRDEGAGWDTVIVTGDKDSLQLVTDHTTVKLVSTRMGRTTTKDMTPESFREAYGFAPIHIIDLKALMGDASDNIPGVKGIGEKTAMALLAQQPSIDGLYANLDKMDVKPAARKKLVEGEEAARMSYDLATIRTDAPIDFKPEDNLCRKPDEPRLYQLFLDLEFAKLIDKYHLTAPQGEGAAAEQPECSASCESEVVDDPARARELLALWAGLDRVAVLALPSLDGVCVTWEQGEEGHAALLLADRLACYNDILNGLFAPGIRKMTHGAKELCRALLSEGIAPGGFVFDTEVAAYLLAPADGSYDLEKLGLTYFNHQFPKAADYLSDGAFGPLADLGVSAGAFLSHCALVAALEPVLTGRLKELGMWELYQTVELPLCPVLAEMEQEGFLIDRKALAEFGEMLSGRIQTAQKNIFDLAGEEFNINSTQQLGRILFDQLGLPPVKKTKTGYSTNADVLDKLRGSHPIIGEILEYRQLTKLKSTYADGLGKVIAPDGRIHTCFQNTVTATGRLSSTEPNLQNIPIRTELGAQLRKMFVAPAGRVLVDADYSQIELRLLACMAGDRAMIDGFNSGEDIHRITASQVFGVSQEEVTPQMRRSAKAVNFGIVYGISPFSLSQDIGVTVAQAKEYMEKYFQHYSGVRSYMDGVVARARADGYVTTLFARRRWVPELKSSNFNTRSFGERVALNAPIQGTAADIIKVAMIRVRDRLLAEGLKGRLVLQVHDELIVECPEEEAEAVRRLVKEEMEAVISLPVPLVADTAVGRSWADAH</sequence>
<evidence type="ECO:0000256" key="11">
    <source>
        <dbReference type="ARBA" id="ARBA00049244"/>
    </source>
</evidence>
<dbReference type="FunFam" id="1.10.150.20:FF:000002">
    <property type="entry name" value="DNA polymerase I"/>
    <property type="match status" value="1"/>
</dbReference>
<keyword evidence="10 13" id="KW-0234">DNA repair</keyword>
<dbReference type="AlphaFoldDB" id="A0A8J6IVL8"/>
<dbReference type="InterPro" id="IPR036279">
    <property type="entry name" value="5-3_exonuclease_C_sf"/>
</dbReference>
<dbReference type="SMART" id="SM00279">
    <property type="entry name" value="HhH2"/>
    <property type="match status" value="1"/>
</dbReference>
<dbReference type="CDD" id="cd09859">
    <property type="entry name" value="PIN_53EXO"/>
    <property type="match status" value="1"/>
</dbReference>
<dbReference type="NCBIfam" id="NF004397">
    <property type="entry name" value="PRK05755.1"/>
    <property type="match status" value="1"/>
</dbReference>
<evidence type="ECO:0000256" key="5">
    <source>
        <dbReference type="ARBA" id="ARBA00022695"/>
    </source>
</evidence>
<dbReference type="SUPFAM" id="SSF47807">
    <property type="entry name" value="5' to 3' exonuclease, C-terminal subdomain"/>
    <property type="match status" value="1"/>
</dbReference>
<name>A0A8J6IVL8_9FIRM</name>
<dbReference type="PRINTS" id="PR00868">
    <property type="entry name" value="DNAPOLI"/>
</dbReference>
<dbReference type="SMART" id="SM00482">
    <property type="entry name" value="POLAc"/>
    <property type="match status" value="1"/>
</dbReference>
<evidence type="ECO:0000256" key="8">
    <source>
        <dbReference type="ARBA" id="ARBA00022932"/>
    </source>
</evidence>
<dbReference type="InterPro" id="IPR036397">
    <property type="entry name" value="RNaseH_sf"/>
</dbReference>
<dbReference type="InterPro" id="IPR001098">
    <property type="entry name" value="DNA-dir_DNA_pol_A_palm_dom"/>
</dbReference>
<dbReference type="FunFam" id="1.20.1060.10:FF:000001">
    <property type="entry name" value="DNA polymerase I"/>
    <property type="match status" value="1"/>
</dbReference>
<dbReference type="InterPro" id="IPR020045">
    <property type="entry name" value="DNA_polI_H3TH"/>
</dbReference>
<protein>
    <recommendedName>
        <fullName evidence="3 12">DNA polymerase I</fullName>
        <ecNumber evidence="2 12">2.7.7.7</ecNumber>
    </recommendedName>
</protein>
<evidence type="ECO:0000256" key="1">
    <source>
        <dbReference type="ARBA" id="ARBA00007705"/>
    </source>
</evidence>
<dbReference type="CDD" id="cd08637">
    <property type="entry name" value="DNA_pol_A_pol_I_C"/>
    <property type="match status" value="1"/>
</dbReference>
<dbReference type="Pfam" id="PF00476">
    <property type="entry name" value="DNA_pol_A"/>
    <property type="match status" value="1"/>
</dbReference>
<reference evidence="16" key="1">
    <citation type="submission" date="2020-08" db="EMBL/GenBank/DDBJ databases">
        <title>Genome public.</title>
        <authorList>
            <person name="Liu C."/>
            <person name="Sun Q."/>
        </authorList>
    </citation>
    <scope>NUCLEOTIDE SEQUENCE</scope>
    <source>
        <strain evidence="16">BX5</strain>
    </source>
</reference>
<dbReference type="InterPro" id="IPR043502">
    <property type="entry name" value="DNA/RNA_pol_sf"/>
</dbReference>
<evidence type="ECO:0000256" key="10">
    <source>
        <dbReference type="ARBA" id="ARBA00023204"/>
    </source>
</evidence>
<comment type="function">
    <text evidence="13">In addition to polymerase activity, this DNA polymerase exhibits 5'-3' exonuclease activity.</text>
</comment>
<proteinExistence type="inferred from homology"/>
<dbReference type="EMBL" id="JACOPN010000001">
    <property type="protein sequence ID" value="MBC5716149.1"/>
    <property type="molecule type" value="Genomic_DNA"/>
</dbReference>
<evidence type="ECO:0000256" key="13">
    <source>
        <dbReference type="RuleBase" id="RU004460"/>
    </source>
</evidence>
<dbReference type="InterPro" id="IPR029060">
    <property type="entry name" value="PIN-like_dom_sf"/>
</dbReference>
<dbReference type="PANTHER" id="PTHR10133:SF27">
    <property type="entry name" value="DNA POLYMERASE NU"/>
    <property type="match status" value="1"/>
</dbReference>
<dbReference type="Pfam" id="PF02739">
    <property type="entry name" value="5_3_exonuc_N"/>
    <property type="match status" value="1"/>
</dbReference>
<keyword evidence="8 13" id="KW-0239">DNA-directed DNA polymerase</keyword>
<dbReference type="InterPro" id="IPR002421">
    <property type="entry name" value="5-3_exonuclease"/>
</dbReference>
<feature type="domain" description="DNA-directed DNA polymerase family A palm" evidence="15">
    <location>
        <begin position="645"/>
        <end position="851"/>
    </location>
</feature>
<gene>
    <name evidence="13 16" type="primary">polA</name>
    <name evidence="16" type="ORF">H8S55_02225</name>
</gene>
<dbReference type="GO" id="GO:0006261">
    <property type="term" value="P:DNA-templated DNA replication"/>
    <property type="evidence" value="ECO:0007669"/>
    <property type="project" value="UniProtKB-UniRule"/>
</dbReference>
<dbReference type="PANTHER" id="PTHR10133">
    <property type="entry name" value="DNA POLYMERASE I"/>
    <property type="match status" value="1"/>
</dbReference>
<organism evidence="16 17">
    <name type="scientific">Flintibacter faecis</name>
    <dbReference type="NCBI Taxonomy" id="2763047"/>
    <lineage>
        <taxon>Bacteria</taxon>
        <taxon>Bacillati</taxon>
        <taxon>Bacillota</taxon>
        <taxon>Clostridia</taxon>
        <taxon>Eubacteriales</taxon>
        <taxon>Flintibacter</taxon>
    </lineage>
</organism>
<dbReference type="InterPro" id="IPR002298">
    <property type="entry name" value="DNA_polymerase_A"/>
</dbReference>
<dbReference type="Proteomes" id="UP000602260">
    <property type="component" value="Unassembled WGS sequence"/>
</dbReference>
<comment type="subunit">
    <text evidence="13">Single-chain monomer with multiple functions.</text>
</comment>
<dbReference type="GO" id="GO:0003887">
    <property type="term" value="F:DNA-directed DNA polymerase activity"/>
    <property type="evidence" value="ECO:0007669"/>
    <property type="project" value="UniProtKB-UniRule"/>
</dbReference>
<comment type="catalytic activity">
    <reaction evidence="11 13">
        <text>DNA(n) + a 2'-deoxyribonucleoside 5'-triphosphate = DNA(n+1) + diphosphate</text>
        <dbReference type="Rhea" id="RHEA:22508"/>
        <dbReference type="Rhea" id="RHEA-COMP:17339"/>
        <dbReference type="Rhea" id="RHEA-COMP:17340"/>
        <dbReference type="ChEBI" id="CHEBI:33019"/>
        <dbReference type="ChEBI" id="CHEBI:61560"/>
        <dbReference type="ChEBI" id="CHEBI:173112"/>
        <dbReference type="EC" id="2.7.7.7"/>
    </reaction>
</comment>
<keyword evidence="13" id="KW-0269">Exonuclease</keyword>
<evidence type="ECO:0000256" key="4">
    <source>
        <dbReference type="ARBA" id="ARBA00022679"/>
    </source>
</evidence>
<evidence type="ECO:0000256" key="6">
    <source>
        <dbReference type="ARBA" id="ARBA00022705"/>
    </source>
</evidence>
<dbReference type="PROSITE" id="PS00447">
    <property type="entry name" value="DNA_POLYMERASE_A"/>
    <property type="match status" value="1"/>
</dbReference>
<dbReference type="SUPFAM" id="SSF88723">
    <property type="entry name" value="PIN domain-like"/>
    <property type="match status" value="1"/>
</dbReference>
<dbReference type="CDD" id="cd06140">
    <property type="entry name" value="DNA_polA_I_Bacillus_like_exo"/>
    <property type="match status" value="1"/>
</dbReference>
<dbReference type="GO" id="GO:0006302">
    <property type="term" value="P:double-strand break repair"/>
    <property type="evidence" value="ECO:0007669"/>
    <property type="project" value="TreeGrafter"/>
</dbReference>
<feature type="domain" description="5'-3' exonuclease" evidence="14">
    <location>
        <begin position="2"/>
        <end position="265"/>
    </location>
</feature>
<accession>A0A8J6IVL8</accession>
<dbReference type="Pfam" id="PF01367">
    <property type="entry name" value="5_3_exonuc"/>
    <property type="match status" value="1"/>
</dbReference>
<dbReference type="InterPro" id="IPR020046">
    <property type="entry name" value="5-3_exonucl_a-hlix_arch_N"/>
</dbReference>
<evidence type="ECO:0000256" key="12">
    <source>
        <dbReference type="NCBIfam" id="TIGR00593"/>
    </source>
</evidence>
<dbReference type="NCBIfam" id="TIGR00593">
    <property type="entry name" value="pola"/>
    <property type="match status" value="1"/>
</dbReference>
<dbReference type="Gene3D" id="3.40.50.1010">
    <property type="entry name" value="5'-nuclease"/>
    <property type="match status" value="1"/>
</dbReference>
<dbReference type="InterPro" id="IPR018320">
    <property type="entry name" value="DNA_polymerase_1"/>
</dbReference>
<dbReference type="InterPro" id="IPR019760">
    <property type="entry name" value="DNA-dir_DNA_pol_A_CS"/>
</dbReference>
<dbReference type="InterPro" id="IPR012337">
    <property type="entry name" value="RNaseH-like_sf"/>
</dbReference>
<dbReference type="FunFam" id="1.10.150.20:FF:000003">
    <property type="entry name" value="DNA polymerase I"/>
    <property type="match status" value="1"/>
</dbReference>
<dbReference type="SUPFAM" id="SSF53098">
    <property type="entry name" value="Ribonuclease H-like"/>
    <property type="match status" value="1"/>
</dbReference>
<dbReference type="GO" id="GO:0003677">
    <property type="term" value="F:DNA binding"/>
    <property type="evidence" value="ECO:0007669"/>
    <property type="project" value="UniProtKB-UniRule"/>
</dbReference>
<keyword evidence="9 13" id="KW-0238">DNA-binding</keyword>
<dbReference type="RefSeq" id="WP_186877622.1">
    <property type="nucleotide sequence ID" value="NZ_JACOPN010000001.1"/>
</dbReference>
<dbReference type="GO" id="GO:0008409">
    <property type="term" value="F:5'-3' exonuclease activity"/>
    <property type="evidence" value="ECO:0007669"/>
    <property type="project" value="UniProtKB-UniRule"/>
</dbReference>
<keyword evidence="4 13" id="KW-0808">Transferase</keyword>
<evidence type="ECO:0000256" key="9">
    <source>
        <dbReference type="ARBA" id="ARBA00023125"/>
    </source>
</evidence>
<dbReference type="Gene3D" id="3.30.420.10">
    <property type="entry name" value="Ribonuclease H-like superfamily/Ribonuclease H"/>
    <property type="match status" value="1"/>
</dbReference>
<evidence type="ECO:0000259" key="15">
    <source>
        <dbReference type="SMART" id="SM00482"/>
    </source>
</evidence>
<evidence type="ECO:0000313" key="16">
    <source>
        <dbReference type="EMBL" id="MBC5716149.1"/>
    </source>
</evidence>